<reference evidence="1 2" key="1">
    <citation type="journal article" date="2004" name="Proc. Natl. Acad. Sci. U.S.A.">
        <title>The genome sequence of the probiotic intestinal bacterium Lactobacillus johnsonii NCC 533.</title>
        <authorList>
            <person name="Pridmore R.D."/>
            <person name="Berger B."/>
            <person name="Desiere F."/>
            <person name="Vilanova D."/>
            <person name="Barretto C."/>
            <person name="Pittet A.-C."/>
            <person name="Zwahlen M.-C."/>
            <person name="Rouvet M."/>
            <person name="Altermann E."/>
            <person name="Barrangou R."/>
            <person name="Mollet B."/>
            <person name="Mercenier A."/>
            <person name="Klaenhammer T."/>
            <person name="Arigoni F."/>
            <person name="Schell M.A."/>
        </authorList>
    </citation>
    <scope>NUCLEOTIDE SEQUENCE [LARGE SCALE GENOMIC DNA]</scope>
    <source>
        <strain evidence="2">CNCM I-1225 / La1 / NCC 533</strain>
    </source>
</reference>
<evidence type="ECO:0000313" key="1">
    <source>
        <dbReference type="EMBL" id="AAS09212.1"/>
    </source>
</evidence>
<gene>
    <name evidence="1" type="ordered locus">LJ_1444</name>
</gene>
<accession>Q65PP4</accession>
<evidence type="ECO:0000313" key="2">
    <source>
        <dbReference type="Proteomes" id="UP000000581"/>
    </source>
</evidence>
<sequence length="73" mass="8626">MKVKLFEESASKYLEDAINDFLEKEGPLTIEKIKYQVTPWDMGDSGLAFSALMIYEKYDRDEMNYEFKDVIDE</sequence>
<dbReference type="EMBL" id="AE017198">
    <property type="protein sequence ID" value="AAS09212.1"/>
    <property type="molecule type" value="Genomic_DNA"/>
</dbReference>
<dbReference type="PATRIC" id="fig|257314.6.peg.1260"/>
<proteinExistence type="predicted"/>
<dbReference type="KEGG" id="ljo:LJ_1444"/>
<dbReference type="AlphaFoldDB" id="Q65PP4"/>
<dbReference type="RefSeq" id="WP_011162199.1">
    <property type="nucleotide sequence ID" value="NC_005362.1"/>
</dbReference>
<dbReference type="HOGENOM" id="CLU_2700088_0_0_9"/>
<organism evidence="1 2">
    <name type="scientific">Lactobacillus johnsonii (strain CNCM I-12250 / La1 / NCC 533)</name>
    <dbReference type="NCBI Taxonomy" id="257314"/>
    <lineage>
        <taxon>Bacteria</taxon>
        <taxon>Bacillati</taxon>
        <taxon>Bacillota</taxon>
        <taxon>Bacilli</taxon>
        <taxon>Lactobacillales</taxon>
        <taxon>Lactobacillaceae</taxon>
        <taxon>Lactobacillus</taxon>
    </lineage>
</organism>
<protein>
    <submittedName>
        <fullName evidence="1">Lj928 prophage protein</fullName>
    </submittedName>
</protein>
<dbReference type="Proteomes" id="UP000000581">
    <property type="component" value="Chromosome"/>
</dbReference>
<dbReference type="Pfam" id="PF10957">
    <property type="entry name" value="Spore_Cse60"/>
    <property type="match status" value="1"/>
</dbReference>
<dbReference type="InterPro" id="IPR020296">
    <property type="entry name" value="Spore_Cse60"/>
</dbReference>
<name>Q65PP4_LACJO</name>